<evidence type="ECO:0000313" key="1">
    <source>
        <dbReference type="EMBL" id="PNX58300.1"/>
    </source>
</evidence>
<organism evidence="1 2">
    <name type="scientific">Trifolium pratense</name>
    <name type="common">Red clover</name>
    <dbReference type="NCBI Taxonomy" id="57577"/>
    <lineage>
        <taxon>Eukaryota</taxon>
        <taxon>Viridiplantae</taxon>
        <taxon>Streptophyta</taxon>
        <taxon>Embryophyta</taxon>
        <taxon>Tracheophyta</taxon>
        <taxon>Spermatophyta</taxon>
        <taxon>Magnoliopsida</taxon>
        <taxon>eudicotyledons</taxon>
        <taxon>Gunneridae</taxon>
        <taxon>Pentapetalae</taxon>
        <taxon>rosids</taxon>
        <taxon>fabids</taxon>
        <taxon>Fabales</taxon>
        <taxon>Fabaceae</taxon>
        <taxon>Papilionoideae</taxon>
        <taxon>50 kb inversion clade</taxon>
        <taxon>NPAAA clade</taxon>
        <taxon>Hologalegina</taxon>
        <taxon>IRL clade</taxon>
        <taxon>Trifolieae</taxon>
        <taxon>Trifolium</taxon>
    </lineage>
</organism>
<dbReference type="Proteomes" id="UP000236291">
    <property type="component" value="Unassembled WGS sequence"/>
</dbReference>
<protein>
    <submittedName>
        <fullName evidence="1">Uncharacterized protein</fullName>
    </submittedName>
</protein>
<gene>
    <name evidence="1" type="ORF">L195_g059123</name>
</gene>
<dbReference type="AlphaFoldDB" id="A0A2K3JWB6"/>
<comment type="caution">
    <text evidence="1">The sequence shown here is derived from an EMBL/GenBank/DDBJ whole genome shotgun (WGS) entry which is preliminary data.</text>
</comment>
<reference evidence="1 2" key="1">
    <citation type="journal article" date="2014" name="Am. J. Bot.">
        <title>Genome assembly and annotation for red clover (Trifolium pratense; Fabaceae).</title>
        <authorList>
            <person name="Istvanek J."/>
            <person name="Jaros M."/>
            <person name="Krenek A."/>
            <person name="Repkova J."/>
        </authorList>
    </citation>
    <scope>NUCLEOTIDE SEQUENCE [LARGE SCALE GENOMIC DNA]</scope>
    <source>
        <strain evidence="2">cv. Tatra</strain>
        <tissue evidence="1">Young leaves</tissue>
    </source>
</reference>
<accession>A0A2K3JWB6</accession>
<sequence>VSAPFSLSLNSFRRQASPDSAAIVRLMFYCKRLLLRSRRSTVYSLDLQKRIPYPDLHPSIFGLGRGIVMVLLSCGFLQAW</sequence>
<dbReference type="EMBL" id="ASHM01127065">
    <property type="protein sequence ID" value="PNX58300.1"/>
    <property type="molecule type" value="Genomic_DNA"/>
</dbReference>
<feature type="non-terminal residue" evidence="1">
    <location>
        <position position="1"/>
    </location>
</feature>
<reference evidence="1 2" key="2">
    <citation type="journal article" date="2017" name="Front. Plant Sci.">
        <title>Gene Classification and Mining of Molecular Markers Useful in Red Clover (Trifolium pratense) Breeding.</title>
        <authorList>
            <person name="Istvanek J."/>
            <person name="Dluhosova J."/>
            <person name="Dluhos P."/>
            <person name="Patkova L."/>
            <person name="Nedelnik J."/>
            <person name="Repkova J."/>
        </authorList>
    </citation>
    <scope>NUCLEOTIDE SEQUENCE [LARGE SCALE GENOMIC DNA]</scope>
    <source>
        <strain evidence="2">cv. Tatra</strain>
        <tissue evidence="1">Young leaves</tissue>
    </source>
</reference>
<evidence type="ECO:0000313" key="2">
    <source>
        <dbReference type="Proteomes" id="UP000236291"/>
    </source>
</evidence>
<proteinExistence type="predicted"/>
<name>A0A2K3JWB6_TRIPR</name>